<dbReference type="GO" id="GO:0009372">
    <property type="term" value="P:quorum sensing"/>
    <property type="evidence" value="ECO:0007669"/>
    <property type="project" value="UniProtKB-KW"/>
</dbReference>
<keyword evidence="1" id="KW-1003">Cell membrane</keyword>
<dbReference type="Pfam" id="PF04647">
    <property type="entry name" value="AgrB"/>
    <property type="match status" value="1"/>
</dbReference>
<evidence type="ECO:0000313" key="9">
    <source>
        <dbReference type="EMBL" id="VYT39818.1"/>
    </source>
</evidence>
<dbReference type="AlphaFoldDB" id="A0A6N2WC93"/>
<feature type="transmembrane region" description="Helical" evidence="8">
    <location>
        <begin position="50"/>
        <end position="67"/>
    </location>
</feature>
<dbReference type="EMBL" id="CACRTG010000046">
    <property type="protein sequence ID" value="VYT39818.1"/>
    <property type="molecule type" value="Genomic_DNA"/>
</dbReference>
<name>A0A6N2WC93_9FIRM</name>
<accession>A0A6N2WC93</accession>
<protein>
    <submittedName>
        <fullName evidence="9">Accessory gene regulator protein B</fullName>
    </submittedName>
</protein>
<reference evidence="9" key="1">
    <citation type="submission" date="2019-11" db="EMBL/GenBank/DDBJ databases">
        <authorList>
            <person name="Feng L."/>
        </authorList>
    </citation>
    <scope>NUCLEOTIDE SEQUENCE</scope>
    <source>
        <strain evidence="9">CnexileLFYP112</strain>
    </source>
</reference>
<feature type="transmembrane region" description="Helical" evidence="8">
    <location>
        <begin position="143"/>
        <end position="164"/>
    </location>
</feature>
<dbReference type="InterPro" id="IPR006741">
    <property type="entry name" value="AgrB"/>
</dbReference>
<feature type="transmembrane region" description="Helical" evidence="8">
    <location>
        <begin position="170"/>
        <end position="189"/>
    </location>
</feature>
<keyword evidence="6 8" id="KW-1133">Transmembrane helix</keyword>
<keyword evidence="5" id="KW-0378">Hydrolase</keyword>
<keyword evidence="4 8" id="KW-0812">Transmembrane</keyword>
<evidence type="ECO:0000256" key="6">
    <source>
        <dbReference type="ARBA" id="ARBA00022989"/>
    </source>
</evidence>
<keyword evidence="2" id="KW-0673">Quorum sensing</keyword>
<evidence type="ECO:0000256" key="4">
    <source>
        <dbReference type="ARBA" id="ARBA00022692"/>
    </source>
</evidence>
<gene>
    <name evidence="9" type="primary">agrB_2</name>
    <name evidence="9" type="ORF">CNLFYP112_00885</name>
</gene>
<dbReference type="GO" id="GO:0008233">
    <property type="term" value="F:peptidase activity"/>
    <property type="evidence" value="ECO:0007669"/>
    <property type="project" value="UniProtKB-KW"/>
</dbReference>
<evidence type="ECO:0000256" key="5">
    <source>
        <dbReference type="ARBA" id="ARBA00022801"/>
    </source>
</evidence>
<organism evidence="9">
    <name type="scientific">[Clostridium] nexile</name>
    <dbReference type="NCBI Taxonomy" id="29361"/>
    <lineage>
        <taxon>Bacteria</taxon>
        <taxon>Bacillati</taxon>
        <taxon>Bacillota</taxon>
        <taxon>Clostridia</taxon>
        <taxon>Lachnospirales</taxon>
        <taxon>Lachnospiraceae</taxon>
        <taxon>Tyzzerella</taxon>
    </lineage>
</organism>
<feature type="transmembrane region" description="Helical" evidence="8">
    <location>
        <begin position="26"/>
        <end position="44"/>
    </location>
</feature>
<feature type="transmembrane region" description="Helical" evidence="8">
    <location>
        <begin position="79"/>
        <end position="97"/>
    </location>
</feature>
<keyword evidence="7 8" id="KW-0472">Membrane</keyword>
<evidence type="ECO:0000256" key="7">
    <source>
        <dbReference type="ARBA" id="ARBA00023136"/>
    </source>
</evidence>
<feature type="transmembrane region" description="Helical" evidence="8">
    <location>
        <begin position="103"/>
        <end position="122"/>
    </location>
</feature>
<proteinExistence type="predicted"/>
<evidence type="ECO:0000256" key="2">
    <source>
        <dbReference type="ARBA" id="ARBA00022654"/>
    </source>
</evidence>
<evidence type="ECO:0000256" key="1">
    <source>
        <dbReference type="ARBA" id="ARBA00022475"/>
    </source>
</evidence>
<evidence type="ECO:0000256" key="3">
    <source>
        <dbReference type="ARBA" id="ARBA00022670"/>
    </source>
</evidence>
<sequence length="193" mass="22656">MLQRTTQKIAFFLLEIDLIKEEDTEWCIYILKKWILTTSIFVVLFFEGRIWATPVQIIFYFVSLLLIRRRSGGLHARTPLRCMILSMIVEMICFTIIQKINHYFFFNILSLLLGGCVLWFVFPAIQKSDIKEMQANKRILRKGLIIEFSILLLAMSFLSKYFIIMKNLSYWNMGIIVAAICVIISRCIGNHVQ</sequence>
<dbReference type="GO" id="GO:0006508">
    <property type="term" value="P:proteolysis"/>
    <property type="evidence" value="ECO:0007669"/>
    <property type="project" value="UniProtKB-KW"/>
</dbReference>
<keyword evidence="3" id="KW-0645">Protease</keyword>
<evidence type="ECO:0000256" key="8">
    <source>
        <dbReference type="SAM" id="Phobius"/>
    </source>
</evidence>
<dbReference type="GO" id="GO:0016020">
    <property type="term" value="C:membrane"/>
    <property type="evidence" value="ECO:0007669"/>
    <property type="project" value="InterPro"/>
</dbReference>